<evidence type="ECO:0000256" key="1">
    <source>
        <dbReference type="SAM" id="MobiDB-lite"/>
    </source>
</evidence>
<evidence type="ECO:0000313" key="3">
    <source>
        <dbReference type="Proteomes" id="UP000075886"/>
    </source>
</evidence>
<feature type="region of interest" description="Disordered" evidence="1">
    <location>
        <begin position="1"/>
        <end position="87"/>
    </location>
</feature>
<protein>
    <submittedName>
        <fullName evidence="2">Uncharacterized protein</fullName>
    </submittedName>
</protein>
<feature type="compositionally biased region" description="Low complexity" evidence="1">
    <location>
        <begin position="38"/>
        <end position="87"/>
    </location>
</feature>
<dbReference type="VEuPathDB" id="VectorBase:AFAF014432"/>
<keyword evidence="3" id="KW-1185">Reference proteome</keyword>
<name>A0A182QPS4_9DIPT</name>
<evidence type="ECO:0000313" key="2">
    <source>
        <dbReference type="EnsemblMetazoa" id="AFAF014432-PA"/>
    </source>
</evidence>
<reference evidence="3" key="1">
    <citation type="submission" date="2014-01" db="EMBL/GenBank/DDBJ databases">
        <title>The Genome Sequence of Anopheles farauti FAR1 (V2).</title>
        <authorList>
            <consortium name="The Broad Institute Genomics Platform"/>
            <person name="Neafsey D.E."/>
            <person name="Besansky N."/>
            <person name="Howell P."/>
            <person name="Walton C."/>
            <person name="Young S.K."/>
            <person name="Zeng Q."/>
            <person name="Gargeya S."/>
            <person name="Fitzgerald M."/>
            <person name="Haas B."/>
            <person name="Abouelleil A."/>
            <person name="Allen A.W."/>
            <person name="Alvarado L."/>
            <person name="Arachchi H.M."/>
            <person name="Berlin A.M."/>
            <person name="Chapman S.B."/>
            <person name="Gainer-Dewar J."/>
            <person name="Goldberg J."/>
            <person name="Griggs A."/>
            <person name="Gujja S."/>
            <person name="Hansen M."/>
            <person name="Howarth C."/>
            <person name="Imamovic A."/>
            <person name="Ireland A."/>
            <person name="Larimer J."/>
            <person name="McCowan C."/>
            <person name="Murphy C."/>
            <person name="Pearson M."/>
            <person name="Poon T.W."/>
            <person name="Priest M."/>
            <person name="Roberts A."/>
            <person name="Saif S."/>
            <person name="Shea T."/>
            <person name="Sisk P."/>
            <person name="Sykes S."/>
            <person name="Wortman J."/>
            <person name="Nusbaum C."/>
            <person name="Birren B."/>
        </authorList>
    </citation>
    <scope>NUCLEOTIDE SEQUENCE [LARGE SCALE GENOMIC DNA]</scope>
    <source>
        <strain evidence="3">FAR1</strain>
    </source>
</reference>
<dbReference type="Proteomes" id="UP000075886">
    <property type="component" value="Unassembled WGS sequence"/>
</dbReference>
<dbReference type="AlphaFoldDB" id="A0A182QPS4"/>
<accession>A0A182QPS4</accession>
<sequence>MNEHMPKAVKVAASKRSRGTSASEGRLAPTESAGGGNSTTTATINTTTTTTTTTTSTTAAAATDSAGGATAVDPSSASLQSSSSRQGSVDGVMQRCGLCSIISSLLRRAMCVGSRRGSGESYYQELAETNVTNIIINRVSSLIEGASANMLARDGRLNY</sequence>
<proteinExistence type="predicted"/>
<dbReference type="EMBL" id="AXCN02002323">
    <property type="status" value="NOT_ANNOTATED_CDS"/>
    <property type="molecule type" value="Genomic_DNA"/>
</dbReference>
<dbReference type="EnsemblMetazoa" id="AFAF014432-RA">
    <property type="protein sequence ID" value="AFAF014432-PA"/>
    <property type="gene ID" value="AFAF014432"/>
</dbReference>
<reference evidence="2" key="2">
    <citation type="submission" date="2020-05" db="UniProtKB">
        <authorList>
            <consortium name="EnsemblMetazoa"/>
        </authorList>
    </citation>
    <scope>IDENTIFICATION</scope>
    <source>
        <strain evidence="2">FAR1</strain>
    </source>
</reference>
<organism evidence="2 3">
    <name type="scientific">Anopheles farauti</name>
    <dbReference type="NCBI Taxonomy" id="69004"/>
    <lineage>
        <taxon>Eukaryota</taxon>
        <taxon>Metazoa</taxon>
        <taxon>Ecdysozoa</taxon>
        <taxon>Arthropoda</taxon>
        <taxon>Hexapoda</taxon>
        <taxon>Insecta</taxon>
        <taxon>Pterygota</taxon>
        <taxon>Neoptera</taxon>
        <taxon>Endopterygota</taxon>
        <taxon>Diptera</taxon>
        <taxon>Nematocera</taxon>
        <taxon>Culicoidea</taxon>
        <taxon>Culicidae</taxon>
        <taxon>Anophelinae</taxon>
        <taxon>Anopheles</taxon>
    </lineage>
</organism>